<evidence type="ECO:0000313" key="2">
    <source>
        <dbReference type="EMBL" id="CAK0866474.1"/>
    </source>
</evidence>
<protein>
    <submittedName>
        <fullName evidence="2">Uncharacterized protein</fullName>
    </submittedName>
</protein>
<organism evidence="2 3">
    <name type="scientific">Prorocentrum cordatum</name>
    <dbReference type="NCBI Taxonomy" id="2364126"/>
    <lineage>
        <taxon>Eukaryota</taxon>
        <taxon>Sar</taxon>
        <taxon>Alveolata</taxon>
        <taxon>Dinophyceae</taxon>
        <taxon>Prorocentrales</taxon>
        <taxon>Prorocentraceae</taxon>
        <taxon>Prorocentrum</taxon>
    </lineage>
</organism>
<dbReference type="Pfam" id="PF04258">
    <property type="entry name" value="Peptidase_A22B"/>
    <property type="match status" value="1"/>
</dbReference>
<keyword evidence="3" id="KW-1185">Reference proteome</keyword>
<dbReference type="Proteomes" id="UP001189429">
    <property type="component" value="Unassembled WGS sequence"/>
</dbReference>
<accession>A0ABN9V184</accession>
<feature type="region of interest" description="Disordered" evidence="1">
    <location>
        <begin position="52"/>
        <end position="98"/>
    </location>
</feature>
<reference evidence="2" key="1">
    <citation type="submission" date="2023-10" db="EMBL/GenBank/DDBJ databases">
        <authorList>
            <person name="Chen Y."/>
            <person name="Shah S."/>
            <person name="Dougan E. K."/>
            <person name="Thang M."/>
            <person name="Chan C."/>
        </authorList>
    </citation>
    <scope>NUCLEOTIDE SEQUENCE [LARGE SCALE GENOMIC DNA]</scope>
</reference>
<name>A0ABN9V184_9DINO</name>
<sequence>YFAGLCATMVALMLMRMGQPALLYLVPGTLGTTVALAARRGELPLLWSGASCGRDSEPARCSHASQPYGRAEEEEATPLGAPEPKASDEPRTLGSPQL</sequence>
<evidence type="ECO:0000313" key="3">
    <source>
        <dbReference type="Proteomes" id="UP001189429"/>
    </source>
</evidence>
<proteinExistence type="predicted"/>
<dbReference type="PANTHER" id="PTHR12174">
    <property type="entry name" value="SIGNAL PEPTIDE PEPTIDASE"/>
    <property type="match status" value="1"/>
</dbReference>
<comment type="caution">
    <text evidence="2">The sequence shown here is derived from an EMBL/GenBank/DDBJ whole genome shotgun (WGS) entry which is preliminary data.</text>
</comment>
<evidence type="ECO:0000256" key="1">
    <source>
        <dbReference type="SAM" id="MobiDB-lite"/>
    </source>
</evidence>
<dbReference type="PANTHER" id="PTHR12174:SF75">
    <property type="entry name" value="SIGNAL PEPTIDE PEPTIDASE-LIKE 2"/>
    <property type="match status" value="1"/>
</dbReference>
<feature type="non-terminal residue" evidence="2">
    <location>
        <position position="1"/>
    </location>
</feature>
<dbReference type="InterPro" id="IPR007369">
    <property type="entry name" value="Peptidase_A22B_SPP"/>
</dbReference>
<gene>
    <name evidence="2" type="ORF">PCOR1329_LOCUS53647</name>
</gene>
<dbReference type="EMBL" id="CAUYUJ010016538">
    <property type="protein sequence ID" value="CAK0866474.1"/>
    <property type="molecule type" value="Genomic_DNA"/>
</dbReference>